<dbReference type="NCBIfam" id="TIGR01444">
    <property type="entry name" value="fkbM_fam"/>
    <property type="match status" value="1"/>
</dbReference>
<keyword evidence="3" id="KW-0489">Methyltransferase</keyword>
<dbReference type="PANTHER" id="PTHR34203:SF15">
    <property type="entry name" value="SLL1173 PROTEIN"/>
    <property type="match status" value="1"/>
</dbReference>
<evidence type="ECO:0000313" key="3">
    <source>
        <dbReference type="EMBL" id="CUG90704.1"/>
    </source>
</evidence>
<dbReference type="InterPro" id="IPR029063">
    <property type="entry name" value="SAM-dependent_MTases_sf"/>
</dbReference>
<keyword evidence="3" id="KW-0808">Transferase</keyword>
<dbReference type="VEuPathDB" id="TriTrypDB:BSAL_28380"/>
<dbReference type="AlphaFoldDB" id="A0A0S4JK19"/>
<evidence type="ECO:0000313" key="4">
    <source>
        <dbReference type="Proteomes" id="UP000051952"/>
    </source>
</evidence>
<dbReference type="Proteomes" id="UP000051952">
    <property type="component" value="Unassembled WGS sequence"/>
</dbReference>
<keyword evidence="1" id="KW-0812">Transmembrane</keyword>
<evidence type="ECO:0000256" key="1">
    <source>
        <dbReference type="SAM" id="Phobius"/>
    </source>
</evidence>
<dbReference type="Gene3D" id="3.40.50.150">
    <property type="entry name" value="Vaccinia Virus protein VP39"/>
    <property type="match status" value="1"/>
</dbReference>
<dbReference type="PANTHER" id="PTHR34203">
    <property type="entry name" value="METHYLTRANSFERASE, FKBM FAMILY PROTEIN"/>
    <property type="match status" value="1"/>
</dbReference>
<sequence length="485" mass="53849">MKRFGIILKQWRRFAKGEHSSPCCLTCELQVDRTCRRVARRCRLRFVAAMMMMMMMMIALVVVFLPNATPQIKSVHPLTHTSSRDKPSDVVTPLLPSDAQSPCYPYHGVVSRAASPHPIVYCTHEPNVSDVFISSALGSHGYWPDCLDVMLLLLLVSSQQDRASTNEREGRRLFVDVGANIGACSALVAAHIIQKPAAANNTTQIFFEVDHVVSVEPLLANMRILNATVRANKDYHSLITAVRAALLSDDGTSPLDDGGHAAPRFVKLSTSPGNFGNASVAAQANAPASLRSVESSAHQDDEFIAPVTTLDRVVADFGTNSRITLLKVDIQGSEFACLRGAESLFTRSRVSLVMLEIEPHQPQPSLSYKNAYDSLRFLFRHNFRVFCRAVHRIELINATIGPTFIARGFWEKKVFQELFVSGVGDFVDQRLHDVNGRTSHESQRFMGDVVAVSSHTANAWEATNPIAERLNELNYKIIKKLRHQE</sequence>
<dbReference type="GO" id="GO:0032259">
    <property type="term" value="P:methylation"/>
    <property type="evidence" value="ECO:0007669"/>
    <property type="project" value="UniProtKB-KW"/>
</dbReference>
<name>A0A0S4JK19_BODSA</name>
<organism evidence="3 4">
    <name type="scientific">Bodo saltans</name>
    <name type="common">Flagellated protozoan</name>
    <dbReference type="NCBI Taxonomy" id="75058"/>
    <lineage>
        <taxon>Eukaryota</taxon>
        <taxon>Discoba</taxon>
        <taxon>Euglenozoa</taxon>
        <taxon>Kinetoplastea</taxon>
        <taxon>Metakinetoplastina</taxon>
        <taxon>Eubodonida</taxon>
        <taxon>Bodonidae</taxon>
        <taxon>Bodo</taxon>
    </lineage>
</organism>
<feature type="transmembrane region" description="Helical" evidence="1">
    <location>
        <begin position="46"/>
        <end position="65"/>
    </location>
</feature>
<proteinExistence type="predicted"/>
<keyword evidence="1" id="KW-0472">Membrane</keyword>
<feature type="domain" description="Methyltransferase FkbM" evidence="2">
    <location>
        <begin position="176"/>
        <end position="384"/>
    </location>
</feature>
<accession>A0A0S4JK19</accession>
<dbReference type="GO" id="GO:0008168">
    <property type="term" value="F:methyltransferase activity"/>
    <property type="evidence" value="ECO:0007669"/>
    <property type="project" value="UniProtKB-KW"/>
</dbReference>
<protein>
    <submittedName>
        <fullName evidence="3">Methyltransferase, putative</fullName>
    </submittedName>
</protein>
<dbReference type="EMBL" id="CYKH01001858">
    <property type="protein sequence ID" value="CUG90704.1"/>
    <property type="molecule type" value="Genomic_DNA"/>
</dbReference>
<dbReference type="Pfam" id="PF05050">
    <property type="entry name" value="Methyltransf_21"/>
    <property type="match status" value="1"/>
</dbReference>
<gene>
    <name evidence="3" type="ORF">BSAL_28380</name>
</gene>
<evidence type="ECO:0000259" key="2">
    <source>
        <dbReference type="Pfam" id="PF05050"/>
    </source>
</evidence>
<dbReference type="OrthoDB" id="2128152at2759"/>
<keyword evidence="1" id="KW-1133">Transmembrane helix</keyword>
<reference evidence="4" key="1">
    <citation type="submission" date="2015-09" db="EMBL/GenBank/DDBJ databases">
        <authorList>
            <consortium name="Pathogen Informatics"/>
        </authorList>
    </citation>
    <scope>NUCLEOTIDE SEQUENCE [LARGE SCALE GENOMIC DNA]</scope>
    <source>
        <strain evidence="4">Lake Konstanz</strain>
    </source>
</reference>
<keyword evidence="4" id="KW-1185">Reference proteome</keyword>
<dbReference type="InterPro" id="IPR006342">
    <property type="entry name" value="FkbM_mtfrase"/>
</dbReference>
<dbReference type="SUPFAM" id="SSF53335">
    <property type="entry name" value="S-adenosyl-L-methionine-dependent methyltransferases"/>
    <property type="match status" value="1"/>
</dbReference>
<dbReference type="InterPro" id="IPR052514">
    <property type="entry name" value="SAM-dependent_MTase"/>
</dbReference>